<evidence type="ECO:0000259" key="2">
    <source>
        <dbReference type="PROSITE" id="PS50235"/>
    </source>
</evidence>
<accession>A0A1Q9E9G4</accession>
<evidence type="ECO:0000313" key="3">
    <source>
        <dbReference type="EMBL" id="OLQ04063.1"/>
    </source>
</evidence>
<dbReference type="Pfam" id="PF00443">
    <property type="entry name" value="UCH"/>
    <property type="match status" value="1"/>
</dbReference>
<sequence length="1552" mass="174034">MNRVTLCELGSAPPAIFVTSTCLGHLGTHLANRSHAGKIKICVYFCAAIASALRAPERGPCRQQSGPQEEQEQTQPPSLQPSRAKPAPTRVVPGLPVMPDRADESRVNRELVSMPVWQAISDNFDVPCAVRGHIQIAYSGNSMQQCAQKRWHVQRKYRDAAHAARWFPKASKHLLTAAELAPGNAATLAALTDTRRGRRRCARELVPAELQQFQRLRVALDSDPQVLLRWTAAVADGHCFEESGRLQQAFDRLGWTLVQEALIDAQVPVELRGQLLDFYRFAHATACTAHFAGMLTLAVLRIGHLIEVLEEVPSSPMKGIVLNIPSQAHLTYESTDRFHHRRDNLRFQRDLHSTGYISMQGNARTHIFVGASDGSALVHSPVVDVMSAPPLDSCPVEAVPAVPQTLPCSAPVSAVEPDLPAQSSAPQTDLPLMQCAAFCTELKTRGWQHFLLRVDLRPHLQHFCPICGQWAATRSGLKVHMHQAHEEWRNLLPRALAKAQVLRRSLKKPCASCGLETFDKQHHRKKCSVIVMLTFLDTLIGANSEPKLLSKHPDGDCNGQSGVAVVHFLHDTHLGRAGRFPHDQEASRCHRRGGRGAFLYLNGGYPSLGCTDGLSGDSIALGPAERSEDQRQGQRQGKGKGKNQSRGHPGYNAKWDQGHYEDGLLRKVATLLVRHELSLQNLQMDTRLHFYMRGGAQSFLPNLYGIATEWSRLRQEDPTKISSPLRVVRMKAVLQEMATRARLILEKEQSLKNATELKWIVDGSWSYMKWNRSTLGSRKKAKPLPPSELQATLQELSRLIDPDSVRRFAYIRTLVENPVTEWVHFVLELGLREDGGTMWRLLLRLINNSALHPLGARLRCDRFRYDSRGQVFNHFQALDDLSETVRIPLFTSSRDLVVQWKPYQVLNASLYRYSHVLADLQEQGLQLSLGETAIILELRGRYMKFVIQGEAVYVKLQDTNKYRLGLAKGAFSRLAPILKCRTISLKIRLLGLANPIESQLQLEWRELVRSQLIEAKDALGTSAGPETTMDNGQAMETDQQQLAAATKELALLQALIPSGPGTTTSTPTPSTSPGSASTAPTADQGRPDRQNDEHKQKYHKGCQKGAPGKGKGVPENYPWREDELMDNPAQLRATVSMLTRLVLRHDTQHAIVRTILFQHVIKITAERFEKMVATPSSRSKAVAMDWMSTDEQMVNGLKWDSEARKHVKDDTVAPLRIQEVREALQETLVACLVVARFHATRKLAEEYSSQTITMMLEIGLRTEHAQLVWKHLNRTEAGCYHKLLMSRLGNRGNHCYGNSVLRGLVAAAMAMNGLQHLFDGGMLKFVERLLSNKGIVHLWAQPYWAALVRTWELPERQHDGAEFILYLLRQLPYTAGKVMTAWQARQQQDDHYVTTDQGCSAPLLLQPPAWACHSDDHSLSVQELIDGWRDQDALHALVMPPKILTLQIGRFGFDHDGARTMKHRFKLVPDLYVGVPVFDPHMNVHHDRYRLCSTIVHVGVSPDSGHYFNTLHDADGRVMLADDNITARFVEESTCVQHYGDIYILFYKSEPL</sequence>
<name>A0A1Q9E9G4_SYMMI</name>
<dbReference type="Proteomes" id="UP000186817">
    <property type="component" value="Unassembled WGS sequence"/>
</dbReference>
<proteinExistence type="predicted"/>
<dbReference type="GO" id="GO:0005829">
    <property type="term" value="C:cytosol"/>
    <property type="evidence" value="ECO:0007669"/>
    <property type="project" value="TreeGrafter"/>
</dbReference>
<dbReference type="CDD" id="cd02257">
    <property type="entry name" value="Peptidase_C19"/>
    <property type="match status" value="1"/>
</dbReference>
<dbReference type="InterPro" id="IPR038765">
    <property type="entry name" value="Papain-like_cys_pep_sf"/>
</dbReference>
<dbReference type="PANTHER" id="PTHR24006">
    <property type="entry name" value="UBIQUITIN CARBOXYL-TERMINAL HYDROLASE"/>
    <property type="match status" value="1"/>
</dbReference>
<dbReference type="EMBL" id="LSRX01000219">
    <property type="protein sequence ID" value="OLQ04063.1"/>
    <property type="molecule type" value="Genomic_DNA"/>
</dbReference>
<dbReference type="InterPro" id="IPR028889">
    <property type="entry name" value="USP"/>
</dbReference>
<evidence type="ECO:0000313" key="4">
    <source>
        <dbReference type="Proteomes" id="UP000186817"/>
    </source>
</evidence>
<protein>
    <recommendedName>
        <fullName evidence="2">USP domain-containing protein</fullName>
    </recommendedName>
</protein>
<dbReference type="InterPro" id="IPR001394">
    <property type="entry name" value="Peptidase_C19_UCH"/>
</dbReference>
<feature type="region of interest" description="Disordered" evidence="1">
    <location>
        <begin position="1057"/>
        <end position="1120"/>
    </location>
</feature>
<dbReference type="GO" id="GO:0005634">
    <property type="term" value="C:nucleus"/>
    <property type="evidence" value="ECO:0007669"/>
    <property type="project" value="TreeGrafter"/>
</dbReference>
<dbReference type="PROSITE" id="PS50235">
    <property type="entry name" value="USP_3"/>
    <property type="match status" value="1"/>
</dbReference>
<feature type="compositionally biased region" description="Low complexity" evidence="1">
    <location>
        <begin position="63"/>
        <end position="82"/>
    </location>
</feature>
<dbReference type="InterPro" id="IPR018200">
    <property type="entry name" value="USP_CS"/>
</dbReference>
<feature type="region of interest" description="Disordered" evidence="1">
    <location>
        <begin position="619"/>
        <end position="653"/>
    </location>
</feature>
<dbReference type="GO" id="GO:0016579">
    <property type="term" value="P:protein deubiquitination"/>
    <property type="evidence" value="ECO:0007669"/>
    <property type="project" value="InterPro"/>
</dbReference>
<dbReference type="PROSITE" id="PS00973">
    <property type="entry name" value="USP_2"/>
    <property type="match status" value="1"/>
</dbReference>
<organism evidence="3 4">
    <name type="scientific">Symbiodinium microadriaticum</name>
    <name type="common">Dinoflagellate</name>
    <name type="synonym">Zooxanthella microadriatica</name>
    <dbReference type="NCBI Taxonomy" id="2951"/>
    <lineage>
        <taxon>Eukaryota</taxon>
        <taxon>Sar</taxon>
        <taxon>Alveolata</taxon>
        <taxon>Dinophyceae</taxon>
        <taxon>Suessiales</taxon>
        <taxon>Symbiodiniaceae</taxon>
        <taxon>Symbiodinium</taxon>
    </lineage>
</organism>
<dbReference type="OrthoDB" id="407509at2759"/>
<feature type="domain" description="USP" evidence="2">
    <location>
        <begin position="1286"/>
        <end position="1550"/>
    </location>
</feature>
<feature type="compositionally biased region" description="Low complexity" evidence="1">
    <location>
        <begin position="1057"/>
        <end position="1082"/>
    </location>
</feature>
<reference evidence="3 4" key="1">
    <citation type="submission" date="2016-02" db="EMBL/GenBank/DDBJ databases">
        <title>Genome analysis of coral dinoflagellate symbionts highlights evolutionary adaptations to a symbiotic lifestyle.</title>
        <authorList>
            <person name="Aranda M."/>
            <person name="Li Y."/>
            <person name="Liew Y.J."/>
            <person name="Baumgarten S."/>
            <person name="Simakov O."/>
            <person name="Wilson M."/>
            <person name="Piel J."/>
            <person name="Ashoor H."/>
            <person name="Bougouffa S."/>
            <person name="Bajic V.B."/>
            <person name="Ryu T."/>
            <person name="Ravasi T."/>
            <person name="Bayer T."/>
            <person name="Micklem G."/>
            <person name="Kim H."/>
            <person name="Bhak J."/>
            <person name="Lajeunesse T.C."/>
            <person name="Voolstra C.R."/>
        </authorList>
    </citation>
    <scope>NUCLEOTIDE SEQUENCE [LARGE SCALE GENOMIC DNA]</scope>
    <source>
        <strain evidence="3 4">CCMP2467</strain>
    </source>
</reference>
<feature type="region of interest" description="Disordered" evidence="1">
    <location>
        <begin position="58"/>
        <end position="100"/>
    </location>
</feature>
<gene>
    <name evidence="3" type="ORF">AK812_SmicGene12929</name>
</gene>
<evidence type="ECO:0000256" key="1">
    <source>
        <dbReference type="SAM" id="MobiDB-lite"/>
    </source>
</evidence>
<feature type="compositionally biased region" description="Basic and acidic residues" evidence="1">
    <location>
        <begin position="1085"/>
        <end position="1095"/>
    </location>
</feature>
<dbReference type="Gene3D" id="3.90.70.10">
    <property type="entry name" value="Cysteine proteinases"/>
    <property type="match status" value="1"/>
</dbReference>
<dbReference type="GO" id="GO:0004843">
    <property type="term" value="F:cysteine-type deubiquitinase activity"/>
    <property type="evidence" value="ECO:0007669"/>
    <property type="project" value="InterPro"/>
</dbReference>
<dbReference type="InterPro" id="IPR050164">
    <property type="entry name" value="Peptidase_C19"/>
</dbReference>
<keyword evidence="4" id="KW-1185">Reference proteome</keyword>
<dbReference type="SUPFAM" id="SSF54001">
    <property type="entry name" value="Cysteine proteinases"/>
    <property type="match status" value="1"/>
</dbReference>
<comment type="caution">
    <text evidence="3">The sequence shown here is derived from an EMBL/GenBank/DDBJ whole genome shotgun (WGS) entry which is preliminary data.</text>
</comment>